<dbReference type="GO" id="GO:0004523">
    <property type="term" value="F:RNA-DNA hybrid ribonuclease activity"/>
    <property type="evidence" value="ECO:0007669"/>
    <property type="project" value="UniProtKB-EC"/>
</dbReference>
<comment type="caution">
    <text evidence="9">The sequence shown here is derived from an EMBL/GenBank/DDBJ whole genome shotgun (WGS) entry which is preliminary data.</text>
</comment>
<dbReference type="InterPro" id="IPR002156">
    <property type="entry name" value="RNaseH_domain"/>
</dbReference>
<sequence>MPLIVITKCYTTVSNEALQVLSGCAPLDLKIELEIEVAKQIKIIKKEEIYEGFQNFDCEELMKPWDTISIGWIYFESSGAGHEIYTDGSKINNQVGASYVHYYNGTETDSCLIRLGNRNTVFMAEVMAISRAIDYCIDKNIRNSKVITDSRSTLMAIESTEEKRRIIIEIKKKLKLTKIQLQWVRAHNRTAGNERADALAKLAASKDQIDTEFGPSKAQVRYRGNVLLATKWQERWNNSEKGSWTKKYFKEVKFSRLYGDFYYNQVLTSHGVLGAHLKRLFGKEGGCPCGEQLETIEHILLKCKIWGKERDDWPKSWLQKDISDLVFYSPFKKGSIGILKKLMSSRLTS</sequence>
<evidence type="ECO:0000259" key="8">
    <source>
        <dbReference type="PROSITE" id="PS50879"/>
    </source>
</evidence>
<keyword evidence="10" id="KW-1185">Reference proteome</keyword>
<dbReference type="InterPro" id="IPR050092">
    <property type="entry name" value="RNase_H"/>
</dbReference>
<evidence type="ECO:0000313" key="9">
    <source>
        <dbReference type="EMBL" id="GBL92027.1"/>
    </source>
</evidence>
<dbReference type="GO" id="GO:0003676">
    <property type="term" value="F:nucleic acid binding"/>
    <property type="evidence" value="ECO:0007669"/>
    <property type="project" value="InterPro"/>
</dbReference>
<evidence type="ECO:0000256" key="5">
    <source>
        <dbReference type="ARBA" id="ARBA00022723"/>
    </source>
</evidence>
<dbReference type="OrthoDB" id="6515318at2759"/>
<evidence type="ECO:0000256" key="2">
    <source>
        <dbReference type="ARBA" id="ARBA00005300"/>
    </source>
</evidence>
<evidence type="ECO:0000256" key="6">
    <source>
        <dbReference type="ARBA" id="ARBA00022759"/>
    </source>
</evidence>
<dbReference type="PROSITE" id="PS50879">
    <property type="entry name" value="RNASE_H_1"/>
    <property type="match status" value="1"/>
</dbReference>
<evidence type="ECO:0000313" key="10">
    <source>
        <dbReference type="Proteomes" id="UP000499080"/>
    </source>
</evidence>
<organism evidence="9 10">
    <name type="scientific">Araneus ventricosus</name>
    <name type="common">Orbweaver spider</name>
    <name type="synonym">Epeira ventricosa</name>
    <dbReference type="NCBI Taxonomy" id="182803"/>
    <lineage>
        <taxon>Eukaryota</taxon>
        <taxon>Metazoa</taxon>
        <taxon>Ecdysozoa</taxon>
        <taxon>Arthropoda</taxon>
        <taxon>Chelicerata</taxon>
        <taxon>Arachnida</taxon>
        <taxon>Araneae</taxon>
        <taxon>Araneomorphae</taxon>
        <taxon>Entelegynae</taxon>
        <taxon>Araneoidea</taxon>
        <taxon>Araneidae</taxon>
        <taxon>Araneus</taxon>
    </lineage>
</organism>
<dbReference type="EC" id="3.1.26.4" evidence="3"/>
<keyword evidence="7" id="KW-0378">Hydrolase</keyword>
<dbReference type="EMBL" id="BGPR01000083">
    <property type="protein sequence ID" value="GBL92027.1"/>
    <property type="molecule type" value="Genomic_DNA"/>
</dbReference>
<feature type="domain" description="RNase H type-1" evidence="8">
    <location>
        <begin position="78"/>
        <end position="205"/>
    </location>
</feature>
<comment type="similarity">
    <text evidence="2">Belongs to the RNase H family.</text>
</comment>
<protein>
    <recommendedName>
        <fullName evidence="3">ribonuclease H</fullName>
        <ecNumber evidence="3">3.1.26.4</ecNumber>
    </recommendedName>
</protein>
<dbReference type="InterPro" id="IPR036397">
    <property type="entry name" value="RNaseH_sf"/>
</dbReference>
<keyword evidence="6" id="KW-0255">Endonuclease</keyword>
<dbReference type="PANTHER" id="PTHR10642:SF26">
    <property type="entry name" value="RIBONUCLEASE H1"/>
    <property type="match status" value="1"/>
</dbReference>
<dbReference type="PANTHER" id="PTHR10642">
    <property type="entry name" value="RIBONUCLEASE H1"/>
    <property type="match status" value="1"/>
</dbReference>
<dbReference type="GO" id="GO:0046872">
    <property type="term" value="F:metal ion binding"/>
    <property type="evidence" value="ECO:0007669"/>
    <property type="project" value="UniProtKB-KW"/>
</dbReference>
<evidence type="ECO:0000256" key="7">
    <source>
        <dbReference type="ARBA" id="ARBA00022801"/>
    </source>
</evidence>
<name>A0A4Y2BJV5_ARAVE</name>
<dbReference type="AlphaFoldDB" id="A0A4Y2BJV5"/>
<evidence type="ECO:0000256" key="3">
    <source>
        <dbReference type="ARBA" id="ARBA00012180"/>
    </source>
</evidence>
<keyword evidence="5" id="KW-0479">Metal-binding</keyword>
<accession>A0A4Y2BJV5</accession>
<comment type="catalytic activity">
    <reaction evidence="1">
        <text>Endonucleolytic cleavage to 5'-phosphomonoester.</text>
        <dbReference type="EC" id="3.1.26.4"/>
    </reaction>
</comment>
<keyword evidence="4" id="KW-0540">Nuclease</keyword>
<dbReference type="GO" id="GO:0043137">
    <property type="term" value="P:DNA replication, removal of RNA primer"/>
    <property type="evidence" value="ECO:0007669"/>
    <property type="project" value="TreeGrafter"/>
</dbReference>
<reference evidence="9 10" key="1">
    <citation type="journal article" date="2019" name="Sci. Rep.">
        <title>Orb-weaving spider Araneus ventricosus genome elucidates the spidroin gene catalogue.</title>
        <authorList>
            <person name="Kono N."/>
            <person name="Nakamura H."/>
            <person name="Ohtoshi R."/>
            <person name="Moran D.A.P."/>
            <person name="Shinohara A."/>
            <person name="Yoshida Y."/>
            <person name="Fujiwara M."/>
            <person name="Mori M."/>
            <person name="Tomita M."/>
            <person name="Arakawa K."/>
        </authorList>
    </citation>
    <scope>NUCLEOTIDE SEQUENCE [LARGE SCALE GENOMIC DNA]</scope>
</reference>
<dbReference type="Gene3D" id="3.30.420.10">
    <property type="entry name" value="Ribonuclease H-like superfamily/Ribonuclease H"/>
    <property type="match status" value="1"/>
</dbReference>
<dbReference type="CDD" id="cd09276">
    <property type="entry name" value="Rnase_HI_RT_non_LTR"/>
    <property type="match status" value="1"/>
</dbReference>
<gene>
    <name evidence="9" type="ORF">AVEN_102582_1</name>
</gene>
<evidence type="ECO:0000256" key="4">
    <source>
        <dbReference type="ARBA" id="ARBA00022722"/>
    </source>
</evidence>
<proteinExistence type="inferred from homology"/>
<dbReference type="SUPFAM" id="SSF53098">
    <property type="entry name" value="Ribonuclease H-like"/>
    <property type="match status" value="1"/>
</dbReference>
<dbReference type="Pfam" id="PF00075">
    <property type="entry name" value="RNase_H"/>
    <property type="match status" value="1"/>
</dbReference>
<dbReference type="Proteomes" id="UP000499080">
    <property type="component" value="Unassembled WGS sequence"/>
</dbReference>
<evidence type="ECO:0000256" key="1">
    <source>
        <dbReference type="ARBA" id="ARBA00000077"/>
    </source>
</evidence>
<dbReference type="InterPro" id="IPR012337">
    <property type="entry name" value="RNaseH-like_sf"/>
</dbReference>